<sequence length="316" mass="34212">MPGRESADRKQITQGRWASVLLAPTIILLAVVIVYPVVNAVVMSFQKDAGLDPTTGFFVQGGFAGFDNYTHWLAQQCNGAACPPGTLGAQFWSAMGTTFLFTLVTVVLETVLGFWMAIIMARAFRGRSAIRAAVLVPWAIPTAVTAKLFVFVFAFEGIVNKLFGSQILWTGSEWPAKWAIIISDVWKTTPFMALLILAGLQLIPDEVYEAAKVDGASTWQRFTQITLPLVKPALMVAILFRTLDVLRMYDLPAIMTGGANNTTTLSILVVDQIREGFNSAGAVSTLTFLTVFLVAFIFVRFLGANAVGAATSSGKK</sequence>
<evidence type="ECO:0000256" key="2">
    <source>
        <dbReference type="ARBA" id="ARBA00022448"/>
    </source>
</evidence>
<dbReference type="InterPro" id="IPR035906">
    <property type="entry name" value="MetI-like_sf"/>
</dbReference>
<accession>A0ABU5T611</accession>
<comment type="caution">
    <text evidence="9">The sequence shown here is derived from an EMBL/GenBank/DDBJ whole genome shotgun (WGS) entry which is preliminary data.</text>
</comment>
<keyword evidence="3" id="KW-1003">Cell membrane</keyword>
<comment type="similarity">
    <text evidence="7">Belongs to the binding-protein-dependent transport system permease family.</text>
</comment>
<feature type="transmembrane region" description="Helical" evidence="7">
    <location>
        <begin position="20"/>
        <end position="38"/>
    </location>
</feature>
<dbReference type="EMBL" id="JAYGGQ010000006">
    <property type="protein sequence ID" value="MEA5455107.1"/>
    <property type="molecule type" value="Genomic_DNA"/>
</dbReference>
<dbReference type="PANTHER" id="PTHR43005:SF2">
    <property type="entry name" value="INTEGRAL MEMBRANE SUGAR TRANSPORT PROTEIN"/>
    <property type="match status" value="1"/>
</dbReference>
<organism evidence="9 10">
    <name type="scientific">Sinomonas terricola</name>
    <dbReference type="NCBI Taxonomy" id="3110330"/>
    <lineage>
        <taxon>Bacteria</taxon>
        <taxon>Bacillati</taxon>
        <taxon>Actinomycetota</taxon>
        <taxon>Actinomycetes</taxon>
        <taxon>Micrococcales</taxon>
        <taxon>Micrococcaceae</taxon>
        <taxon>Sinomonas</taxon>
    </lineage>
</organism>
<feature type="transmembrane region" description="Helical" evidence="7">
    <location>
        <begin position="286"/>
        <end position="310"/>
    </location>
</feature>
<proteinExistence type="inferred from homology"/>
<protein>
    <submittedName>
        <fullName evidence="9">Sugar ABC transporter permease</fullName>
    </submittedName>
</protein>
<dbReference type="PROSITE" id="PS50928">
    <property type="entry name" value="ABC_TM1"/>
    <property type="match status" value="1"/>
</dbReference>
<dbReference type="CDD" id="cd06261">
    <property type="entry name" value="TM_PBP2"/>
    <property type="match status" value="1"/>
</dbReference>
<evidence type="ECO:0000256" key="5">
    <source>
        <dbReference type="ARBA" id="ARBA00022989"/>
    </source>
</evidence>
<dbReference type="PANTHER" id="PTHR43005">
    <property type="entry name" value="BLR7065 PROTEIN"/>
    <property type="match status" value="1"/>
</dbReference>
<reference evidence="9 10" key="1">
    <citation type="submission" date="2023-12" db="EMBL/GenBank/DDBJ databases">
        <title>Sinomonas terricola sp. nov, isolated from litchi orchard soil in Guangdong, PR China.</title>
        <authorList>
            <person name="Jiaxin W."/>
            <person name="Yang Z."/>
            <person name="Honghui Z."/>
        </authorList>
    </citation>
    <scope>NUCLEOTIDE SEQUENCE [LARGE SCALE GENOMIC DNA]</scope>
    <source>
        <strain evidence="9 10">JGH33</strain>
    </source>
</reference>
<comment type="subcellular location">
    <subcellularLocation>
        <location evidence="1 7">Cell membrane</location>
        <topology evidence="1 7">Multi-pass membrane protein</topology>
    </subcellularLocation>
</comment>
<keyword evidence="6 7" id="KW-0472">Membrane</keyword>
<dbReference type="InterPro" id="IPR000515">
    <property type="entry name" value="MetI-like"/>
</dbReference>
<evidence type="ECO:0000256" key="4">
    <source>
        <dbReference type="ARBA" id="ARBA00022692"/>
    </source>
</evidence>
<evidence type="ECO:0000256" key="1">
    <source>
        <dbReference type="ARBA" id="ARBA00004651"/>
    </source>
</evidence>
<evidence type="ECO:0000256" key="3">
    <source>
        <dbReference type="ARBA" id="ARBA00022475"/>
    </source>
</evidence>
<feature type="transmembrane region" description="Helical" evidence="7">
    <location>
        <begin position="133"/>
        <end position="158"/>
    </location>
</feature>
<keyword evidence="2 7" id="KW-0813">Transport</keyword>
<evidence type="ECO:0000313" key="9">
    <source>
        <dbReference type="EMBL" id="MEA5455107.1"/>
    </source>
</evidence>
<evidence type="ECO:0000313" key="10">
    <source>
        <dbReference type="Proteomes" id="UP001304769"/>
    </source>
</evidence>
<evidence type="ECO:0000256" key="7">
    <source>
        <dbReference type="RuleBase" id="RU363032"/>
    </source>
</evidence>
<dbReference type="Proteomes" id="UP001304769">
    <property type="component" value="Unassembled WGS sequence"/>
</dbReference>
<keyword evidence="10" id="KW-1185">Reference proteome</keyword>
<feature type="domain" description="ABC transmembrane type-1" evidence="8">
    <location>
        <begin position="95"/>
        <end position="298"/>
    </location>
</feature>
<name>A0ABU5T611_9MICC</name>
<feature type="transmembrane region" description="Helical" evidence="7">
    <location>
        <begin position="99"/>
        <end position="121"/>
    </location>
</feature>
<keyword evidence="4 7" id="KW-0812">Transmembrane</keyword>
<keyword evidence="5 7" id="KW-1133">Transmembrane helix</keyword>
<dbReference type="Gene3D" id="1.10.3720.10">
    <property type="entry name" value="MetI-like"/>
    <property type="match status" value="1"/>
</dbReference>
<dbReference type="Pfam" id="PF00528">
    <property type="entry name" value="BPD_transp_1"/>
    <property type="match status" value="1"/>
</dbReference>
<evidence type="ECO:0000256" key="6">
    <source>
        <dbReference type="ARBA" id="ARBA00023136"/>
    </source>
</evidence>
<dbReference type="SUPFAM" id="SSF161098">
    <property type="entry name" value="MetI-like"/>
    <property type="match status" value="1"/>
</dbReference>
<evidence type="ECO:0000259" key="8">
    <source>
        <dbReference type="PROSITE" id="PS50928"/>
    </source>
</evidence>
<gene>
    <name evidence="9" type="ORF">SPF06_10285</name>
</gene>